<name>A0A2P5A2G6_9HYPO</name>
<reference evidence="1 2" key="1">
    <citation type="journal article" date="2016" name="Genome Announc.">
        <title>Draft Whole-Genome Sequence of Trichoderma gamsii T6085, a Promising Biocontrol Agent of Fusarium Head Blight on Wheat.</title>
        <authorList>
            <person name="Baroncelli R."/>
            <person name="Zapparata A."/>
            <person name="Piaggeschi G."/>
            <person name="Sarrocco S."/>
            <person name="Vannacci G."/>
        </authorList>
    </citation>
    <scope>NUCLEOTIDE SEQUENCE [LARGE SCALE GENOMIC DNA]</scope>
    <source>
        <strain evidence="1 2">T6085</strain>
    </source>
</reference>
<dbReference type="GeneID" id="36347248"/>
<keyword evidence="2" id="KW-1185">Reference proteome</keyword>
<sequence length="80" mass="8231">MLPCARAATLCVYVGQDARRPASLRPGTQHLVLRPALYNLTATLPGILVLLTSLETLIIPSCCGAGGGGYFGSIQGLSAC</sequence>
<dbReference type="RefSeq" id="XP_024406712.1">
    <property type="nucleotide sequence ID" value="XM_024548497.1"/>
</dbReference>
<accession>A0A2P5A2G6</accession>
<evidence type="ECO:0000313" key="2">
    <source>
        <dbReference type="Proteomes" id="UP000054821"/>
    </source>
</evidence>
<dbReference type="EMBL" id="JPDN02000001">
    <property type="protein sequence ID" value="PON30735.1"/>
    <property type="molecule type" value="Genomic_DNA"/>
</dbReference>
<comment type="caution">
    <text evidence="1">The sequence shown here is derived from an EMBL/GenBank/DDBJ whole genome shotgun (WGS) entry which is preliminary data.</text>
</comment>
<dbReference type="Proteomes" id="UP000054821">
    <property type="component" value="Unassembled WGS sequence"/>
</dbReference>
<evidence type="ECO:0000313" key="1">
    <source>
        <dbReference type="EMBL" id="PON30735.1"/>
    </source>
</evidence>
<proteinExistence type="predicted"/>
<gene>
    <name evidence="1" type="ORF">TGAM01_v200155</name>
</gene>
<organism evidence="1 2">
    <name type="scientific">Trichoderma gamsii</name>
    <dbReference type="NCBI Taxonomy" id="398673"/>
    <lineage>
        <taxon>Eukaryota</taxon>
        <taxon>Fungi</taxon>
        <taxon>Dikarya</taxon>
        <taxon>Ascomycota</taxon>
        <taxon>Pezizomycotina</taxon>
        <taxon>Sordariomycetes</taxon>
        <taxon>Hypocreomycetidae</taxon>
        <taxon>Hypocreales</taxon>
        <taxon>Hypocreaceae</taxon>
        <taxon>Trichoderma</taxon>
    </lineage>
</organism>
<dbReference type="AlphaFoldDB" id="A0A2P5A2G6"/>
<protein>
    <submittedName>
        <fullName evidence="1">Uncharacterized protein</fullName>
    </submittedName>
</protein>